<dbReference type="AlphaFoldDB" id="A0A4V2EM13"/>
<dbReference type="InterPro" id="IPR052509">
    <property type="entry name" value="Metal_resp_DNA-bind_regulator"/>
</dbReference>
<dbReference type="InterPro" id="IPR036388">
    <property type="entry name" value="WH-like_DNA-bd_sf"/>
</dbReference>
<proteinExistence type="predicted"/>
<dbReference type="Gene3D" id="1.10.10.10">
    <property type="entry name" value="Winged helix-like DNA-binding domain superfamily/Winged helix DNA-binding domain"/>
    <property type="match status" value="1"/>
</dbReference>
<reference evidence="2 3" key="1">
    <citation type="submission" date="2019-02" db="EMBL/GenBank/DDBJ databases">
        <title>Draft genome sequence of Amycolatopsis sp. 8-3EHSu isolated from roots of Suaeda maritima.</title>
        <authorList>
            <person name="Duangmal K."/>
            <person name="Chantavorakit T."/>
        </authorList>
    </citation>
    <scope>NUCLEOTIDE SEQUENCE [LARGE SCALE GENOMIC DNA]</scope>
    <source>
        <strain evidence="2 3">8-3EHSu</strain>
    </source>
</reference>
<accession>A0A4V2EM13</accession>
<dbReference type="RefSeq" id="WP_130475718.1">
    <property type="nucleotide sequence ID" value="NZ_SFCC01000006.1"/>
</dbReference>
<dbReference type="InterPro" id="IPR036390">
    <property type="entry name" value="WH_DNA-bd_sf"/>
</dbReference>
<dbReference type="InterPro" id="IPR005149">
    <property type="entry name" value="Tscrpt_reg_PadR_N"/>
</dbReference>
<keyword evidence="3" id="KW-1185">Reference proteome</keyword>
<sequence>MSATRLLVLGVVRMLGQAHGYQVRRELLTWSADKWGNVAPGSIYHALKKMAAENLLEEVATEPGRGPERTAYRLTPDGETDFMVRLSRGLSGVEDQPGTSYELSAAMTLMPQLTRERAISLLTHRLTQLESQTANARSLLSSAQEWGQPAHIEELYRLWLVHVEADVRWTGEVIGRLRAGDYVMADDHEPSFGTPVK</sequence>
<dbReference type="PANTHER" id="PTHR33169">
    <property type="entry name" value="PADR-FAMILY TRANSCRIPTIONAL REGULATOR"/>
    <property type="match status" value="1"/>
</dbReference>
<organism evidence="2 3">
    <name type="scientific">Amycolatopsis suaedae</name>
    <dbReference type="NCBI Taxonomy" id="2510978"/>
    <lineage>
        <taxon>Bacteria</taxon>
        <taxon>Bacillati</taxon>
        <taxon>Actinomycetota</taxon>
        <taxon>Actinomycetes</taxon>
        <taxon>Pseudonocardiales</taxon>
        <taxon>Pseudonocardiaceae</taxon>
        <taxon>Amycolatopsis</taxon>
    </lineage>
</organism>
<gene>
    <name evidence="2" type="ORF">EWH70_13600</name>
</gene>
<name>A0A4V2EM13_9PSEU</name>
<evidence type="ECO:0000259" key="1">
    <source>
        <dbReference type="Pfam" id="PF03551"/>
    </source>
</evidence>
<dbReference type="Pfam" id="PF03551">
    <property type="entry name" value="PadR"/>
    <property type="match status" value="1"/>
</dbReference>
<comment type="caution">
    <text evidence="2">The sequence shown here is derived from an EMBL/GenBank/DDBJ whole genome shotgun (WGS) entry which is preliminary data.</text>
</comment>
<dbReference type="OrthoDB" id="8443918at2"/>
<dbReference type="Proteomes" id="UP000292003">
    <property type="component" value="Unassembled WGS sequence"/>
</dbReference>
<evidence type="ECO:0000313" key="3">
    <source>
        <dbReference type="Proteomes" id="UP000292003"/>
    </source>
</evidence>
<dbReference type="PANTHER" id="PTHR33169:SF14">
    <property type="entry name" value="TRANSCRIPTIONAL REGULATOR RV3488"/>
    <property type="match status" value="1"/>
</dbReference>
<dbReference type="SUPFAM" id="SSF46785">
    <property type="entry name" value="Winged helix' DNA-binding domain"/>
    <property type="match status" value="1"/>
</dbReference>
<evidence type="ECO:0000313" key="2">
    <source>
        <dbReference type="EMBL" id="RZQ63465.1"/>
    </source>
</evidence>
<feature type="domain" description="Transcription regulator PadR N-terminal" evidence="1">
    <location>
        <begin position="8"/>
        <end position="80"/>
    </location>
</feature>
<protein>
    <submittedName>
        <fullName evidence="2">PadR family transcriptional regulator</fullName>
    </submittedName>
</protein>
<dbReference type="EMBL" id="SFCC01000006">
    <property type="protein sequence ID" value="RZQ63465.1"/>
    <property type="molecule type" value="Genomic_DNA"/>
</dbReference>